<protein>
    <recommendedName>
        <fullName evidence="4">HTTM domain-containing protein</fullName>
    </recommendedName>
</protein>
<feature type="transmembrane region" description="Helical" evidence="1">
    <location>
        <begin position="34"/>
        <end position="54"/>
    </location>
</feature>
<name>A0A2W1K0S4_9CYAN</name>
<gene>
    <name evidence="2" type="ORF">C1752_01761</name>
</gene>
<feature type="transmembrane region" description="Helical" evidence="1">
    <location>
        <begin position="256"/>
        <end position="277"/>
    </location>
</feature>
<accession>A0A2W1K0S4</accession>
<proteinExistence type="predicted"/>
<feature type="transmembrane region" description="Helical" evidence="1">
    <location>
        <begin position="228"/>
        <end position="249"/>
    </location>
</feature>
<sequence>MNCSAKLLVKFFSGGRSNQSLSFTLTHKFLSVQFIVRCFYALVAFYSLQSLSFWPDYLNKIDLVPLWPVYWLNYVDISSGITLIFWFYIIGGFLALTATRWRTARILIFLALLEFMAFDNSFGKINHGGHLQLLLSFILIFLPPGWFLEKPEKAIRAATLIVFSGCQSMIMLTYTMSGFFKIIQIPIQAIRNQVHTLMPEALPLQIANRLVQTDATSYLGTWLIEHYFIAWPLMIGTIYLQFFSLWASFRPSLHRLWGLGLICFHIASQLTMSISFWSNCLWLTLFFVNSPFAPKRFVWRQIVRDLPLFGFVFMKKGKFFANATQ</sequence>
<comment type="caution">
    <text evidence="2">The sequence shown here is derived from an EMBL/GenBank/DDBJ whole genome shotgun (WGS) entry which is preliminary data.</text>
</comment>
<evidence type="ECO:0000256" key="1">
    <source>
        <dbReference type="SAM" id="Phobius"/>
    </source>
</evidence>
<feature type="transmembrane region" description="Helical" evidence="1">
    <location>
        <begin position="103"/>
        <end position="123"/>
    </location>
</feature>
<reference evidence="2 3" key="1">
    <citation type="journal article" date="2018" name="Sci. Rep.">
        <title>A novel species of the marine cyanobacterium Acaryochloris with a unique pigment content and lifestyle.</title>
        <authorList>
            <person name="Partensky F."/>
            <person name="Six C."/>
            <person name="Ratin M."/>
            <person name="Garczarek L."/>
            <person name="Vaulot D."/>
            <person name="Probert I."/>
            <person name="Calteau A."/>
            <person name="Gourvil P."/>
            <person name="Marie D."/>
            <person name="Grebert T."/>
            <person name="Bouchier C."/>
            <person name="Le Panse S."/>
            <person name="Gachenot M."/>
            <person name="Rodriguez F."/>
            <person name="Garrido J.L."/>
        </authorList>
    </citation>
    <scope>NUCLEOTIDE SEQUENCE [LARGE SCALE GENOMIC DNA]</scope>
    <source>
        <strain evidence="2 3">RCC1774</strain>
    </source>
</reference>
<dbReference type="AlphaFoldDB" id="A0A2W1K0S4"/>
<feature type="transmembrane region" description="Helical" evidence="1">
    <location>
        <begin position="74"/>
        <end position="96"/>
    </location>
</feature>
<keyword evidence="1" id="KW-0812">Transmembrane</keyword>
<feature type="transmembrane region" description="Helical" evidence="1">
    <location>
        <begin position="160"/>
        <end position="183"/>
    </location>
</feature>
<dbReference type="Proteomes" id="UP000248857">
    <property type="component" value="Unassembled WGS sequence"/>
</dbReference>
<organism evidence="2 3">
    <name type="scientific">Acaryochloris thomasi RCC1774</name>
    <dbReference type="NCBI Taxonomy" id="1764569"/>
    <lineage>
        <taxon>Bacteria</taxon>
        <taxon>Bacillati</taxon>
        <taxon>Cyanobacteriota</taxon>
        <taxon>Cyanophyceae</taxon>
        <taxon>Acaryochloridales</taxon>
        <taxon>Acaryochloridaceae</taxon>
        <taxon>Acaryochloris</taxon>
        <taxon>Acaryochloris thomasi</taxon>
    </lineage>
</organism>
<evidence type="ECO:0008006" key="4">
    <source>
        <dbReference type="Google" id="ProtNLM"/>
    </source>
</evidence>
<dbReference type="EMBL" id="PQWO01000004">
    <property type="protein sequence ID" value="PZD73817.1"/>
    <property type="molecule type" value="Genomic_DNA"/>
</dbReference>
<keyword evidence="1" id="KW-0472">Membrane</keyword>
<feature type="transmembrane region" description="Helical" evidence="1">
    <location>
        <begin position="129"/>
        <end position="148"/>
    </location>
</feature>
<dbReference type="OrthoDB" id="1420614at2"/>
<keyword evidence="1" id="KW-1133">Transmembrane helix</keyword>
<keyword evidence="3" id="KW-1185">Reference proteome</keyword>
<evidence type="ECO:0000313" key="2">
    <source>
        <dbReference type="EMBL" id="PZD73817.1"/>
    </source>
</evidence>
<evidence type="ECO:0000313" key="3">
    <source>
        <dbReference type="Proteomes" id="UP000248857"/>
    </source>
</evidence>
<dbReference type="RefSeq" id="WP_110985716.1">
    <property type="nucleotide sequence ID" value="NZ_CAWNWM010000004.1"/>
</dbReference>